<evidence type="ECO:0000259" key="1">
    <source>
        <dbReference type="Pfam" id="PF06057"/>
    </source>
</evidence>
<dbReference type="EMBL" id="WNXC01000006">
    <property type="protein sequence ID" value="MBB2150587.1"/>
    <property type="molecule type" value="Genomic_DNA"/>
</dbReference>
<gene>
    <name evidence="2" type="ORF">GM920_16940</name>
</gene>
<evidence type="ECO:0000313" key="2">
    <source>
        <dbReference type="EMBL" id="MBB2150587.1"/>
    </source>
</evidence>
<organism evidence="2 3">
    <name type="scientific">Pedobacter gandavensis</name>
    <dbReference type="NCBI Taxonomy" id="2679963"/>
    <lineage>
        <taxon>Bacteria</taxon>
        <taxon>Pseudomonadati</taxon>
        <taxon>Bacteroidota</taxon>
        <taxon>Sphingobacteriia</taxon>
        <taxon>Sphingobacteriales</taxon>
        <taxon>Sphingobacteriaceae</taxon>
        <taxon>Pedobacter</taxon>
    </lineage>
</organism>
<dbReference type="InterPro" id="IPR029058">
    <property type="entry name" value="AB_hydrolase_fold"/>
</dbReference>
<dbReference type="InterPro" id="IPR010333">
    <property type="entry name" value="VirJ"/>
</dbReference>
<name>A0ABR6EZ79_9SPHI</name>
<dbReference type="RefSeq" id="WP_182959667.1">
    <property type="nucleotide sequence ID" value="NZ_WNXC01000006.1"/>
</dbReference>
<reference evidence="2 3" key="1">
    <citation type="submission" date="2019-11" db="EMBL/GenBank/DDBJ databases">
        <title>Description of Pedobacter sp. LMG 31462T.</title>
        <authorList>
            <person name="Carlier A."/>
            <person name="Qi S."/>
            <person name="Vandamme P."/>
        </authorList>
    </citation>
    <scope>NUCLEOTIDE SEQUENCE [LARGE SCALE GENOMIC DNA]</scope>
    <source>
        <strain evidence="2 3">LMG 31462</strain>
    </source>
</reference>
<dbReference type="Pfam" id="PF06057">
    <property type="entry name" value="VirJ"/>
    <property type="match status" value="1"/>
</dbReference>
<feature type="domain" description="Bacterial virulence" evidence="1">
    <location>
        <begin position="64"/>
        <end position="236"/>
    </location>
</feature>
<protein>
    <recommendedName>
        <fullName evidence="1">Bacterial virulence domain-containing protein</fullName>
    </recommendedName>
</protein>
<keyword evidence="3" id="KW-1185">Reference proteome</keyword>
<sequence length="250" mass="28791">MKIIKNKMNYGSFRICLLLFTFLLLSGCGLFLRNRKTNHAGIEKYDYDLPVILYPSNVPESRKMIFVFSGDGGWLDFEDDLAQQFSKKGFQVVGFNTRNYFWEQRNPEEFSKHLLLLLRTYRIKYNANEIYLCGYSFGADIIPFAYNRFPLRAKRRIMAIQLCSPFATSDFKVRTIDLLNIGGDDKPYKVISEVEKVQIPILCYYGEAENPKALKDLSLKNFKLILVPGTHSYDSTATQTIVSGIPIKTP</sequence>
<evidence type="ECO:0000313" key="3">
    <source>
        <dbReference type="Proteomes" id="UP000636110"/>
    </source>
</evidence>
<dbReference type="Gene3D" id="3.40.50.1820">
    <property type="entry name" value="alpha/beta hydrolase"/>
    <property type="match status" value="1"/>
</dbReference>
<dbReference type="SUPFAM" id="SSF53474">
    <property type="entry name" value="alpha/beta-Hydrolases"/>
    <property type="match status" value="1"/>
</dbReference>
<dbReference type="PROSITE" id="PS51257">
    <property type="entry name" value="PROKAR_LIPOPROTEIN"/>
    <property type="match status" value="1"/>
</dbReference>
<accession>A0ABR6EZ79</accession>
<dbReference type="Proteomes" id="UP000636110">
    <property type="component" value="Unassembled WGS sequence"/>
</dbReference>
<proteinExistence type="predicted"/>
<comment type="caution">
    <text evidence="2">The sequence shown here is derived from an EMBL/GenBank/DDBJ whole genome shotgun (WGS) entry which is preliminary data.</text>
</comment>